<feature type="transmembrane region" description="Helical" evidence="1">
    <location>
        <begin position="43"/>
        <end position="60"/>
    </location>
</feature>
<evidence type="ECO:0008006" key="4">
    <source>
        <dbReference type="Google" id="ProtNLM"/>
    </source>
</evidence>
<evidence type="ECO:0000313" key="3">
    <source>
        <dbReference type="Proteomes" id="UP001597197"/>
    </source>
</evidence>
<organism evidence="2 3">
    <name type="scientific">Hymenobacter bucti</name>
    <dbReference type="NCBI Taxonomy" id="1844114"/>
    <lineage>
        <taxon>Bacteria</taxon>
        <taxon>Pseudomonadati</taxon>
        <taxon>Bacteroidota</taxon>
        <taxon>Cytophagia</taxon>
        <taxon>Cytophagales</taxon>
        <taxon>Hymenobacteraceae</taxon>
        <taxon>Hymenobacter</taxon>
    </lineage>
</organism>
<keyword evidence="1" id="KW-0812">Transmembrane</keyword>
<dbReference type="RefSeq" id="WP_382312228.1">
    <property type="nucleotide sequence ID" value="NZ_JBHUFD010000001.1"/>
</dbReference>
<evidence type="ECO:0000256" key="1">
    <source>
        <dbReference type="SAM" id="Phobius"/>
    </source>
</evidence>
<keyword evidence="1" id="KW-1133">Transmembrane helix</keyword>
<feature type="transmembrane region" description="Helical" evidence="1">
    <location>
        <begin position="15"/>
        <end position="36"/>
    </location>
</feature>
<keyword evidence="3" id="KW-1185">Reference proteome</keyword>
<gene>
    <name evidence="2" type="ORF">ACFSDX_05635</name>
</gene>
<evidence type="ECO:0000313" key="2">
    <source>
        <dbReference type="EMBL" id="MFD1871897.1"/>
    </source>
</evidence>
<name>A0ABW4QRH5_9BACT</name>
<comment type="caution">
    <text evidence="2">The sequence shown here is derived from an EMBL/GenBank/DDBJ whole genome shotgun (WGS) entry which is preliminary data.</text>
</comment>
<accession>A0ABW4QRH5</accession>
<keyword evidence="1" id="KW-0472">Membrane</keyword>
<reference evidence="3" key="1">
    <citation type="journal article" date="2019" name="Int. J. Syst. Evol. Microbiol.">
        <title>The Global Catalogue of Microorganisms (GCM) 10K type strain sequencing project: providing services to taxonomists for standard genome sequencing and annotation.</title>
        <authorList>
            <consortium name="The Broad Institute Genomics Platform"/>
            <consortium name="The Broad Institute Genome Sequencing Center for Infectious Disease"/>
            <person name="Wu L."/>
            <person name="Ma J."/>
        </authorList>
    </citation>
    <scope>NUCLEOTIDE SEQUENCE [LARGE SCALE GENOMIC DNA]</scope>
    <source>
        <strain evidence="3">CGMCC 1.15795</strain>
    </source>
</reference>
<proteinExistence type="predicted"/>
<sequence>MDEEAYPYAFYNARWYGYIGLLFGLCFLLMAIFGLVSRNLNELASLFLFIIAAAFGWIGWKMIANKEPALRFGRTGIWTLKLGAVRWQDVLLEFGRVSTSKAGSFDTLKILDRQTTRQLDAVVISTFSESVETLKTSLQSCKKAKFK</sequence>
<dbReference type="Proteomes" id="UP001597197">
    <property type="component" value="Unassembled WGS sequence"/>
</dbReference>
<protein>
    <recommendedName>
        <fullName evidence="4">PH domain-containing protein</fullName>
    </recommendedName>
</protein>
<dbReference type="EMBL" id="JBHUFD010000001">
    <property type="protein sequence ID" value="MFD1871897.1"/>
    <property type="molecule type" value="Genomic_DNA"/>
</dbReference>